<dbReference type="EMBL" id="QSKF01000001">
    <property type="protein sequence ID" value="RHE41773.1"/>
    <property type="molecule type" value="Genomic_DNA"/>
</dbReference>
<name>A0A414JBB6_9FIRM</name>
<dbReference type="Proteomes" id="UP000283745">
    <property type="component" value="Unassembled WGS sequence"/>
</dbReference>
<sequence>MNYTQLYESRITKELDKKEVSLWKDFYNNILPERVEQFKKVYRGKPQKLQKAIEKLEQDAAASYREEIDEQLTTICDGLRTQAYFDALKQLDSLSEGVPDKADHPQPLASEIIAEQAAEIEKLKAELQDKQENLDICAGLADRYMYRQRIVECTLKLKDEKLLKCAYTYMKKLTEGEE</sequence>
<gene>
    <name evidence="2" type="ORF">DW740_00170</name>
</gene>
<protein>
    <submittedName>
        <fullName evidence="2">Uncharacterized protein</fullName>
    </submittedName>
</protein>
<evidence type="ECO:0000313" key="2">
    <source>
        <dbReference type="EMBL" id="RHE41773.1"/>
    </source>
</evidence>
<comment type="caution">
    <text evidence="2">The sequence shown here is derived from an EMBL/GenBank/DDBJ whole genome shotgun (WGS) entry which is preliminary data.</text>
</comment>
<keyword evidence="1" id="KW-0175">Coiled coil</keyword>
<dbReference type="RefSeq" id="WP_118049880.1">
    <property type="nucleotide sequence ID" value="NZ_CABJFK010000001.1"/>
</dbReference>
<proteinExistence type="predicted"/>
<dbReference type="AlphaFoldDB" id="A0A414JBB6"/>
<organism evidence="2 3">
    <name type="scientific">Blautia obeum</name>
    <dbReference type="NCBI Taxonomy" id="40520"/>
    <lineage>
        <taxon>Bacteria</taxon>
        <taxon>Bacillati</taxon>
        <taxon>Bacillota</taxon>
        <taxon>Clostridia</taxon>
        <taxon>Lachnospirales</taxon>
        <taxon>Lachnospiraceae</taxon>
        <taxon>Blautia</taxon>
    </lineage>
</organism>
<feature type="coiled-coil region" evidence="1">
    <location>
        <begin position="110"/>
        <end position="140"/>
    </location>
</feature>
<evidence type="ECO:0000313" key="3">
    <source>
        <dbReference type="Proteomes" id="UP000283745"/>
    </source>
</evidence>
<accession>A0A414JBB6</accession>
<reference evidence="2 3" key="1">
    <citation type="submission" date="2018-08" db="EMBL/GenBank/DDBJ databases">
        <title>A genome reference for cultivated species of the human gut microbiota.</title>
        <authorList>
            <person name="Zou Y."/>
            <person name="Xue W."/>
            <person name="Luo G."/>
        </authorList>
    </citation>
    <scope>NUCLEOTIDE SEQUENCE [LARGE SCALE GENOMIC DNA]</scope>
    <source>
        <strain evidence="2 3">AM28-23</strain>
    </source>
</reference>
<evidence type="ECO:0000256" key="1">
    <source>
        <dbReference type="SAM" id="Coils"/>
    </source>
</evidence>